<comment type="caution">
    <text evidence="2">The sequence shown here is derived from an EMBL/GenBank/DDBJ whole genome shotgun (WGS) entry which is preliminary data.</text>
</comment>
<dbReference type="Gene3D" id="1.20.1290.10">
    <property type="entry name" value="AhpD-like"/>
    <property type="match status" value="1"/>
</dbReference>
<gene>
    <name evidence="2" type="ORF">Ljam_2723</name>
</gene>
<organism evidence="2 3">
    <name type="scientific">Legionella jamestowniensis</name>
    <dbReference type="NCBI Taxonomy" id="455"/>
    <lineage>
        <taxon>Bacteria</taxon>
        <taxon>Pseudomonadati</taxon>
        <taxon>Pseudomonadota</taxon>
        <taxon>Gammaproteobacteria</taxon>
        <taxon>Legionellales</taxon>
        <taxon>Legionellaceae</taxon>
        <taxon>Legionella</taxon>
    </lineage>
</organism>
<feature type="domain" description="Carboxymuconolactone decarboxylase-like" evidence="1">
    <location>
        <begin position="33"/>
        <end position="118"/>
    </location>
</feature>
<sequence>MKSDRFERGSKIINSLIEGGEQGVLKGLGKTAPDLANYVLEFIFGDLYSRPGLDLKTKQMLTITILATLGNAKPQLGYHINAALNIGISRQEIVDIMTHVAGYAGFPAALNGIATAKEIFSDRDQKGLDNN</sequence>
<evidence type="ECO:0000313" key="3">
    <source>
        <dbReference type="Proteomes" id="UP000054715"/>
    </source>
</evidence>
<name>A0A0W0UKU3_9GAMM</name>
<reference evidence="2 3" key="1">
    <citation type="submission" date="2015-11" db="EMBL/GenBank/DDBJ databases">
        <title>Genomic analysis of 38 Legionella species identifies large and diverse effector repertoires.</title>
        <authorList>
            <person name="Burstein D."/>
            <person name="Amaro F."/>
            <person name="Zusman T."/>
            <person name="Lifshitz Z."/>
            <person name="Cohen O."/>
            <person name="Gilbert J.A."/>
            <person name="Pupko T."/>
            <person name="Shuman H.A."/>
            <person name="Segal G."/>
        </authorList>
    </citation>
    <scope>NUCLEOTIDE SEQUENCE [LARGE SCALE GENOMIC DNA]</scope>
    <source>
        <strain evidence="2 3">JA-26-G1-E2</strain>
    </source>
</reference>
<dbReference type="OrthoDB" id="9801400at2"/>
<dbReference type="STRING" id="455.Ljam_2723"/>
<dbReference type="EMBL" id="LNYG01000013">
    <property type="protein sequence ID" value="KTD08528.1"/>
    <property type="molecule type" value="Genomic_DNA"/>
</dbReference>
<dbReference type="AlphaFoldDB" id="A0A0W0UKU3"/>
<dbReference type="InterPro" id="IPR029032">
    <property type="entry name" value="AhpD-like"/>
</dbReference>
<accession>A0A0W0UKU3</accession>
<dbReference type="SUPFAM" id="SSF69118">
    <property type="entry name" value="AhpD-like"/>
    <property type="match status" value="1"/>
</dbReference>
<dbReference type="PATRIC" id="fig|455.5.peg.2862"/>
<dbReference type="Pfam" id="PF02627">
    <property type="entry name" value="CMD"/>
    <property type="match status" value="1"/>
</dbReference>
<dbReference type="InterPro" id="IPR003779">
    <property type="entry name" value="CMD-like"/>
</dbReference>
<dbReference type="RefSeq" id="WP_058450539.1">
    <property type="nucleotide sequence ID" value="NZ_CAAAJF010000001.1"/>
</dbReference>
<evidence type="ECO:0000259" key="1">
    <source>
        <dbReference type="Pfam" id="PF02627"/>
    </source>
</evidence>
<dbReference type="InterPro" id="IPR052512">
    <property type="entry name" value="4CMD/NDH-1_regulator"/>
</dbReference>
<dbReference type="PANTHER" id="PTHR33570">
    <property type="entry name" value="4-CARBOXYMUCONOLACTONE DECARBOXYLASE FAMILY PROTEIN"/>
    <property type="match status" value="1"/>
</dbReference>
<evidence type="ECO:0000313" key="2">
    <source>
        <dbReference type="EMBL" id="KTD08528.1"/>
    </source>
</evidence>
<dbReference type="PANTHER" id="PTHR33570:SF10">
    <property type="entry name" value="GAMMA-CARBOXYMUCONOLACTONE DECARBOXYLASE"/>
    <property type="match status" value="1"/>
</dbReference>
<protein>
    <submittedName>
        <fullName evidence="2">Carboxymuconolactone decarboxylase family protein</fullName>
    </submittedName>
</protein>
<dbReference type="Proteomes" id="UP000054715">
    <property type="component" value="Unassembled WGS sequence"/>
</dbReference>
<dbReference type="GO" id="GO:0051920">
    <property type="term" value="F:peroxiredoxin activity"/>
    <property type="evidence" value="ECO:0007669"/>
    <property type="project" value="InterPro"/>
</dbReference>
<proteinExistence type="predicted"/>